<gene>
    <name evidence="9" type="ORF">HNQ52_003082</name>
</gene>
<comment type="subcellular location">
    <subcellularLocation>
        <location evidence="1">Cell envelope</location>
    </subcellularLocation>
    <subcellularLocation>
        <location evidence="2">Cell outer membrane</location>
    </subcellularLocation>
    <subcellularLocation>
        <location evidence="3">Secreted</location>
    </subcellularLocation>
</comment>
<dbReference type="RefSeq" id="WP_183962045.1">
    <property type="nucleotide sequence ID" value="NZ_JACHHP010000006.1"/>
</dbReference>
<dbReference type="PANTHER" id="PTHR11319:SF35">
    <property type="entry name" value="OUTER MEMBRANE PROTEIN PMPC-RELATED"/>
    <property type="match status" value="1"/>
</dbReference>
<dbReference type="GO" id="GO:0009279">
    <property type="term" value="C:cell outer membrane"/>
    <property type="evidence" value="ECO:0007669"/>
    <property type="project" value="UniProtKB-SubCell"/>
</dbReference>
<evidence type="ECO:0000256" key="8">
    <source>
        <dbReference type="SAM" id="SignalP"/>
    </source>
</evidence>
<keyword evidence="6" id="KW-0472">Membrane</keyword>
<keyword evidence="7" id="KW-0998">Cell outer membrane</keyword>
<reference evidence="9 10" key="1">
    <citation type="submission" date="2020-08" db="EMBL/GenBank/DDBJ databases">
        <title>Genomic Encyclopedia of Type Strains, Phase IV (KMG-IV): sequencing the most valuable type-strain genomes for metagenomic binning, comparative biology and taxonomic classification.</title>
        <authorList>
            <person name="Goeker M."/>
        </authorList>
    </citation>
    <scope>NUCLEOTIDE SEQUENCE [LARGE SCALE GENOMIC DNA]</scope>
    <source>
        <strain evidence="9 10">DSM 24163</strain>
    </source>
</reference>
<evidence type="ECO:0000256" key="5">
    <source>
        <dbReference type="ARBA" id="ARBA00022729"/>
    </source>
</evidence>
<evidence type="ECO:0000256" key="7">
    <source>
        <dbReference type="ARBA" id="ARBA00023237"/>
    </source>
</evidence>
<evidence type="ECO:0000256" key="1">
    <source>
        <dbReference type="ARBA" id="ARBA00004196"/>
    </source>
</evidence>
<dbReference type="NCBIfam" id="TIGR01376">
    <property type="entry name" value="POMP_repeat"/>
    <property type="match status" value="1"/>
</dbReference>
<feature type="signal peptide" evidence="8">
    <location>
        <begin position="1"/>
        <end position="24"/>
    </location>
</feature>
<evidence type="ECO:0000256" key="2">
    <source>
        <dbReference type="ARBA" id="ARBA00004442"/>
    </source>
</evidence>
<dbReference type="SMART" id="SM00710">
    <property type="entry name" value="PbH1"/>
    <property type="match status" value="5"/>
</dbReference>
<evidence type="ECO:0000256" key="3">
    <source>
        <dbReference type="ARBA" id="ARBA00004613"/>
    </source>
</evidence>
<evidence type="ECO:0000256" key="6">
    <source>
        <dbReference type="ARBA" id="ARBA00023136"/>
    </source>
</evidence>
<sequence length="607" mass="62246">MTRLVFVRLLLPLAALCLPFPLHAGIALPPVVLTVGNTGNCDHNTIQDAIDAAPASGSAVIRISNNVAHSNQALTIVDRNIELRGGYPGCDLAPADPDARTTLRGSGGSSVVLIDASGDPRTVILRNLVIRDGGSSDPLTEYGGGVRVNGLAQVEIRNSHIADNESHEGGGIAISGIEAQLLLDDGAIVGAVDGLAGNRAVPNGIASVLGGGIACRNATVELRDARVRNNTSAGDGGGLYASACTLLIEPRPDYVEGSNGANGFATFFQNHADINGGAIRAHNGLVFWRSSEPGGHFGGRASGNTADNSGGALHLTGPAMQFVADWVRLEANDAPNAGGAVYLDDDARFSLRGTAGMRCDYATCPGIVESNFDPPSSSAGGGAIYAVGGSDVSLSRALLANNIGLSGSAVLASGEGTRLTLRHVLVHRNFLAQDDSLDSPIDLLGGADGTLIHVTMSTNVRVDSDTLYAPVASSVLVSGAGSSALLFNSIFTDDGVQTVRTLNGGAATGSCLLSHESASVSGVTIGDPQYVDPLGSAPDFTPGPTSPALDRCETAETFPMAPLPDFTGRTRPIDLPPSFDGDASFDMGAIERQREVLFADGFELPMF</sequence>
<evidence type="ECO:0000256" key="4">
    <source>
        <dbReference type="ARBA" id="ARBA00022525"/>
    </source>
</evidence>
<accession>A0A7W8G228</accession>
<keyword evidence="5 8" id="KW-0732">Signal</keyword>
<proteinExistence type="predicted"/>
<dbReference type="PANTHER" id="PTHR11319">
    <property type="entry name" value="G PROTEIN-COUPLED RECEPTOR-RELATED"/>
    <property type="match status" value="1"/>
</dbReference>
<comment type="caution">
    <text evidence="9">The sequence shown here is derived from an EMBL/GenBank/DDBJ whole genome shotgun (WGS) entry which is preliminary data.</text>
</comment>
<keyword evidence="4" id="KW-0964">Secreted</keyword>
<dbReference type="AlphaFoldDB" id="A0A7W8G228"/>
<evidence type="ECO:0000313" key="10">
    <source>
        <dbReference type="Proteomes" id="UP000521199"/>
    </source>
</evidence>
<keyword evidence="10" id="KW-1185">Reference proteome</keyword>
<dbReference type="SUPFAM" id="SSF51126">
    <property type="entry name" value="Pectin lyase-like"/>
    <property type="match status" value="2"/>
</dbReference>
<dbReference type="GO" id="GO:0005576">
    <property type="term" value="C:extracellular region"/>
    <property type="evidence" value="ECO:0007669"/>
    <property type="project" value="UniProtKB-SubCell"/>
</dbReference>
<dbReference type="EMBL" id="JACHHP010000006">
    <property type="protein sequence ID" value="MBB5209513.1"/>
    <property type="molecule type" value="Genomic_DNA"/>
</dbReference>
<evidence type="ECO:0000313" key="9">
    <source>
        <dbReference type="EMBL" id="MBB5209513.1"/>
    </source>
</evidence>
<dbReference type="InterPro" id="IPR012334">
    <property type="entry name" value="Pectin_lyas_fold"/>
</dbReference>
<dbReference type="Gene3D" id="2.160.20.10">
    <property type="entry name" value="Single-stranded right-handed beta-helix, Pectin lyase-like"/>
    <property type="match status" value="1"/>
</dbReference>
<name>A0A7W8G228_9GAMM</name>
<organism evidence="9 10">
    <name type="scientific">Chiayiivirga flava</name>
    <dbReference type="NCBI Taxonomy" id="659595"/>
    <lineage>
        <taxon>Bacteria</taxon>
        <taxon>Pseudomonadati</taxon>
        <taxon>Pseudomonadota</taxon>
        <taxon>Gammaproteobacteria</taxon>
        <taxon>Lysobacterales</taxon>
        <taxon>Lysobacteraceae</taxon>
        <taxon>Chiayiivirga</taxon>
    </lineage>
</organism>
<dbReference type="InterPro" id="IPR003368">
    <property type="entry name" value="POMP_repeat"/>
</dbReference>
<dbReference type="InterPro" id="IPR011050">
    <property type="entry name" value="Pectin_lyase_fold/virulence"/>
</dbReference>
<dbReference type="InterPro" id="IPR006626">
    <property type="entry name" value="PbH1"/>
</dbReference>
<protein>
    <submittedName>
        <fullName evidence="9">Putative outer membrane repeat protein</fullName>
    </submittedName>
</protein>
<feature type="chain" id="PRO_5031053918" evidence="8">
    <location>
        <begin position="25"/>
        <end position="607"/>
    </location>
</feature>
<dbReference type="Proteomes" id="UP000521199">
    <property type="component" value="Unassembled WGS sequence"/>
</dbReference>